<dbReference type="GO" id="GO:0006096">
    <property type="term" value="P:glycolytic process"/>
    <property type="evidence" value="ECO:0007669"/>
    <property type="project" value="UniProtKB-UniPathway"/>
</dbReference>
<dbReference type="PIRSF" id="PIRSF000709">
    <property type="entry name" value="6PFK_2-Ptase"/>
    <property type="match status" value="1"/>
</dbReference>
<name>A0A1F6ATT8_9BACT</name>
<comment type="catalytic activity">
    <reaction evidence="7">
        <text>(2R)-2-phosphoglycerate = (2R)-3-phosphoglycerate</text>
        <dbReference type="Rhea" id="RHEA:15901"/>
        <dbReference type="ChEBI" id="CHEBI:58272"/>
        <dbReference type="ChEBI" id="CHEBI:58289"/>
        <dbReference type="EC" id="5.4.2.11"/>
    </reaction>
</comment>
<dbReference type="Gene3D" id="3.40.50.1240">
    <property type="entry name" value="Phosphoglycerate mutase-like"/>
    <property type="match status" value="1"/>
</dbReference>
<dbReference type="EC" id="5.4.2.11" evidence="7"/>
<dbReference type="GO" id="GO:0004619">
    <property type="term" value="F:phosphoglycerate mutase activity"/>
    <property type="evidence" value="ECO:0007669"/>
    <property type="project" value="UniProtKB-EC"/>
</dbReference>
<feature type="site" description="Transition state stabilizer" evidence="6">
    <location>
        <position position="158"/>
    </location>
</feature>
<dbReference type="UniPathway" id="UPA00109">
    <property type="reaction ID" value="UER00186"/>
</dbReference>
<dbReference type="InterPro" id="IPR029033">
    <property type="entry name" value="His_PPase_superfam"/>
</dbReference>
<evidence type="ECO:0000256" key="6">
    <source>
        <dbReference type="PIRSR" id="PIRSR613078-3"/>
    </source>
</evidence>
<dbReference type="NCBIfam" id="TIGR01258">
    <property type="entry name" value="pgm_1"/>
    <property type="match status" value="1"/>
</dbReference>
<protein>
    <recommendedName>
        <fullName evidence="7">2,3-bisphosphoglycerate-dependent phosphoglycerate mutase</fullName>
        <ecNumber evidence="7">5.4.2.11</ecNumber>
    </recommendedName>
</protein>
<evidence type="ECO:0000313" key="8">
    <source>
        <dbReference type="EMBL" id="OGG28101.1"/>
    </source>
</evidence>
<feature type="binding site" evidence="5">
    <location>
        <begin position="25"/>
        <end position="26"/>
    </location>
    <ligand>
        <name>substrate</name>
    </ligand>
</feature>
<comment type="pathway">
    <text evidence="7">Carbohydrate degradation; glycolysis; pyruvate from D-glyceraldehyde 3-phosphate: step 3/5.</text>
</comment>
<feature type="binding site" evidence="5">
    <location>
        <position position="62"/>
    </location>
    <ligand>
        <name>substrate</name>
    </ligand>
</feature>
<feature type="active site" description="Proton donor/acceptor" evidence="4">
    <location>
        <position position="88"/>
    </location>
</feature>
<dbReference type="InterPro" id="IPR005952">
    <property type="entry name" value="Phosphogly_mut1"/>
</dbReference>
<feature type="non-terminal residue" evidence="8">
    <location>
        <position position="189"/>
    </location>
</feature>
<feature type="binding site" evidence="5">
    <location>
        <begin position="115"/>
        <end position="116"/>
    </location>
    <ligand>
        <name>substrate</name>
    </ligand>
</feature>
<dbReference type="PROSITE" id="PS00175">
    <property type="entry name" value="PG_MUTASE"/>
    <property type="match status" value="1"/>
</dbReference>
<dbReference type="CDD" id="cd07067">
    <property type="entry name" value="HP_PGM_like"/>
    <property type="match status" value="1"/>
</dbReference>
<dbReference type="SUPFAM" id="SSF53254">
    <property type="entry name" value="Phosphoglycerate mutase-like"/>
    <property type="match status" value="1"/>
</dbReference>
<dbReference type="InterPro" id="IPR013078">
    <property type="entry name" value="His_Pase_superF_clade-1"/>
</dbReference>
<evidence type="ECO:0000256" key="3">
    <source>
        <dbReference type="ARBA" id="ARBA00023235"/>
    </source>
</evidence>
<comment type="function">
    <text evidence="7">Catalyzes the interconversion of 2-phosphoglycerate and 3-phosphoglycerate.</text>
</comment>
<evidence type="ECO:0000256" key="1">
    <source>
        <dbReference type="ARBA" id="ARBA00006717"/>
    </source>
</evidence>
<feature type="binding site" evidence="5">
    <location>
        <begin position="88"/>
        <end position="91"/>
    </location>
    <ligand>
        <name>substrate</name>
    </ligand>
</feature>
<dbReference type="AlphaFoldDB" id="A0A1F6ATT8"/>
<keyword evidence="3" id="KW-0413">Isomerase</keyword>
<feature type="binding site" evidence="5">
    <location>
        <begin position="159"/>
        <end position="160"/>
    </location>
    <ligand>
        <name>substrate</name>
    </ligand>
</feature>
<evidence type="ECO:0000313" key="9">
    <source>
        <dbReference type="Proteomes" id="UP000178305"/>
    </source>
</evidence>
<dbReference type="SMART" id="SM00855">
    <property type="entry name" value="PGAM"/>
    <property type="match status" value="1"/>
</dbReference>
<evidence type="ECO:0000256" key="2">
    <source>
        <dbReference type="ARBA" id="ARBA00023152"/>
    </source>
</evidence>
<evidence type="ECO:0000256" key="5">
    <source>
        <dbReference type="PIRSR" id="PIRSR613078-2"/>
    </source>
</evidence>
<gene>
    <name evidence="8" type="ORF">A3A64_01325</name>
</gene>
<dbReference type="InterPro" id="IPR001345">
    <property type="entry name" value="PG/BPGM_mutase_AS"/>
</dbReference>
<evidence type="ECO:0000256" key="4">
    <source>
        <dbReference type="PIRSR" id="PIRSR613078-1"/>
    </source>
</evidence>
<keyword evidence="2" id="KW-0324">Glycolysis</keyword>
<feature type="binding site" evidence="5">
    <location>
        <begin position="12"/>
        <end position="19"/>
    </location>
    <ligand>
        <name>substrate</name>
    </ligand>
</feature>
<sequence>MLNRKAILALVRHGQSEWNAKGLWTGLVDVSLTEKGRQEARQAATLINELTFHIAFTSNLSRAHQTLEEMLTVLGLQLPITRHQALNERHYGIHTGKNKWEVKKQVGDEEFMKIRRSWDFPIEGGESLKDVHARVIPYYQAEVHQHIIAGKNVLLVAHGNTIRALVKHLEGVADDKIAQVEIATGEVLL</sequence>
<accession>A0A1F6ATT8</accession>
<dbReference type="EMBL" id="MFJY01000024">
    <property type="protein sequence ID" value="OGG28101.1"/>
    <property type="molecule type" value="Genomic_DNA"/>
</dbReference>
<dbReference type="PANTHER" id="PTHR11931">
    <property type="entry name" value="PHOSPHOGLYCERATE MUTASE"/>
    <property type="match status" value="1"/>
</dbReference>
<organism evidence="8 9">
    <name type="scientific">Candidatus Gottesmanbacteria bacterium RIFCSPLOWO2_01_FULL_48_11</name>
    <dbReference type="NCBI Taxonomy" id="1798395"/>
    <lineage>
        <taxon>Bacteria</taxon>
        <taxon>Candidatus Gottesmaniibacteriota</taxon>
    </lineage>
</organism>
<feature type="active site" description="Tele-phosphohistidine intermediate" evidence="4">
    <location>
        <position position="13"/>
    </location>
</feature>
<dbReference type="Proteomes" id="UP000178305">
    <property type="component" value="Unassembled WGS sequence"/>
</dbReference>
<evidence type="ECO:0000256" key="7">
    <source>
        <dbReference type="RuleBase" id="RU004512"/>
    </source>
</evidence>
<reference evidence="8 9" key="1">
    <citation type="journal article" date="2016" name="Nat. Commun.">
        <title>Thousands of microbial genomes shed light on interconnected biogeochemical processes in an aquifer system.</title>
        <authorList>
            <person name="Anantharaman K."/>
            <person name="Brown C.T."/>
            <person name="Hug L.A."/>
            <person name="Sharon I."/>
            <person name="Castelle C.J."/>
            <person name="Probst A.J."/>
            <person name="Thomas B.C."/>
            <person name="Singh A."/>
            <person name="Wilkins M.J."/>
            <person name="Karaoz U."/>
            <person name="Brodie E.L."/>
            <person name="Williams K.H."/>
            <person name="Hubbard S.S."/>
            <person name="Banfield J.F."/>
        </authorList>
    </citation>
    <scope>NUCLEOTIDE SEQUENCE [LARGE SCALE GENOMIC DNA]</scope>
</reference>
<comment type="similarity">
    <text evidence="1">Belongs to the phosphoglycerate mutase family. BPG-dependent PGAM subfamily.</text>
</comment>
<comment type="caution">
    <text evidence="8">The sequence shown here is derived from an EMBL/GenBank/DDBJ whole genome shotgun (WGS) entry which is preliminary data.</text>
</comment>
<dbReference type="Pfam" id="PF00300">
    <property type="entry name" value="His_Phos_1"/>
    <property type="match status" value="1"/>
</dbReference>
<proteinExistence type="inferred from homology"/>
<feature type="binding site" evidence="5">
    <location>
        <position position="99"/>
    </location>
    <ligand>
        <name>substrate</name>
    </ligand>
</feature>